<evidence type="ECO:0000313" key="7">
    <source>
        <dbReference type="EMBL" id="QHN36703.1"/>
    </source>
</evidence>
<dbReference type="InterPro" id="IPR002347">
    <property type="entry name" value="SDR_fam"/>
</dbReference>
<evidence type="ECO:0000313" key="8">
    <source>
        <dbReference type="Proteomes" id="UP001059836"/>
    </source>
</evidence>
<evidence type="ECO:0000256" key="3">
    <source>
        <dbReference type="ARBA" id="ARBA00022512"/>
    </source>
</evidence>
<protein>
    <recommendedName>
        <fullName evidence="4">3-oxoacyl-[acyl-carrier-protein] reductase MabA</fullName>
    </recommendedName>
</protein>
<comment type="similarity">
    <text evidence="2">Belongs to the short-chain dehydrogenases/reductases (SDR) family.</text>
</comment>
<keyword evidence="8" id="KW-1185">Reference proteome</keyword>
<evidence type="ECO:0000256" key="2">
    <source>
        <dbReference type="ARBA" id="ARBA00006484"/>
    </source>
</evidence>
<reference evidence="7" key="1">
    <citation type="journal article" date="2021" name="Nat. Microbiol.">
        <title>Cocultivation of an ultrasmall environmental parasitic bacterium with lytic ability against bacteria associated with wastewater foams.</title>
        <authorList>
            <person name="Batinovic S."/>
            <person name="Rose J.J.A."/>
            <person name="Ratcliffe J."/>
            <person name="Seviour R.J."/>
            <person name="Petrovski S."/>
        </authorList>
    </citation>
    <scope>NUCLEOTIDE SEQUENCE</scope>
    <source>
        <strain evidence="7">CON9</strain>
    </source>
</reference>
<dbReference type="InterPro" id="IPR057326">
    <property type="entry name" value="KR_dom"/>
</dbReference>
<dbReference type="SMART" id="SM00822">
    <property type="entry name" value="PKS_KR"/>
    <property type="match status" value="1"/>
</dbReference>
<dbReference type="Gene3D" id="3.40.50.720">
    <property type="entry name" value="NAD(P)-binding Rossmann-like Domain"/>
    <property type="match status" value="1"/>
</dbReference>
<name>A0ABX6INH9_9ACTN</name>
<dbReference type="PANTHER" id="PTHR42879">
    <property type="entry name" value="3-OXOACYL-(ACYL-CARRIER-PROTEIN) REDUCTASE"/>
    <property type="match status" value="1"/>
</dbReference>
<dbReference type="InterPro" id="IPR050259">
    <property type="entry name" value="SDR"/>
</dbReference>
<feature type="domain" description="Ketoreductase" evidence="6">
    <location>
        <begin position="27"/>
        <end position="210"/>
    </location>
</feature>
<dbReference type="PRINTS" id="PR00081">
    <property type="entry name" value="GDHRDH"/>
</dbReference>
<keyword evidence="3" id="KW-0964">Secreted</keyword>
<keyword evidence="3" id="KW-0134">Cell wall</keyword>
<evidence type="ECO:0000256" key="4">
    <source>
        <dbReference type="ARBA" id="ARBA00040781"/>
    </source>
</evidence>
<dbReference type="PANTHER" id="PTHR42879:SF2">
    <property type="entry name" value="3-OXOACYL-[ACYL-CARRIER-PROTEIN] REDUCTASE FABG"/>
    <property type="match status" value="1"/>
</dbReference>
<dbReference type="RefSeq" id="WP_213244970.1">
    <property type="nucleotide sequence ID" value="NZ_CP045806.1"/>
</dbReference>
<evidence type="ECO:0000259" key="6">
    <source>
        <dbReference type="SMART" id="SM00822"/>
    </source>
</evidence>
<organism evidence="7 8">
    <name type="scientific">Gordonia pseudamarae</name>
    <dbReference type="NCBI Taxonomy" id="2831662"/>
    <lineage>
        <taxon>Bacteria</taxon>
        <taxon>Bacillati</taxon>
        <taxon>Actinomycetota</taxon>
        <taxon>Actinomycetes</taxon>
        <taxon>Mycobacteriales</taxon>
        <taxon>Gordoniaceae</taxon>
        <taxon>Gordonia</taxon>
    </lineage>
</organism>
<sequence>MTATSTANSPVEGSTPLGIEVFGLAGRTALVTGAGGGVGAAVAEAFAAAGAAVLVTDIDSAAATTVVDRITERGGVAQPFVLDVTDAGNAREAAAAAAQLGGGTLNIVVNNAGVIAPAMFPKMDEERFRKVLDTHLMGTYHVSHAALGYLPDDGSGRIINVTSAAGLTGTIGQANYGAAKAAIIGLTKSLAKELARQSITVNAIAPLAATAMTETVRTNEKLAAKNLARVALGRWAYPDEIAPSFVFLASAAAGYITGQILPVDGGTVI</sequence>
<evidence type="ECO:0000256" key="1">
    <source>
        <dbReference type="ARBA" id="ARBA00004191"/>
    </source>
</evidence>
<dbReference type="PRINTS" id="PR00080">
    <property type="entry name" value="SDRFAMILY"/>
</dbReference>
<dbReference type="SUPFAM" id="SSF51735">
    <property type="entry name" value="NAD(P)-binding Rossmann-fold domains"/>
    <property type="match status" value="1"/>
</dbReference>
<comment type="catalytic activity">
    <reaction evidence="5">
        <text>a (3R)-hydroxyacyl-[ACP] + NADP(+) = a 3-oxoacyl-[ACP] + NADPH + H(+)</text>
        <dbReference type="Rhea" id="RHEA:17397"/>
        <dbReference type="Rhea" id="RHEA-COMP:9916"/>
        <dbReference type="Rhea" id="RHEA-COMP:9945"/>
        <dbReference type="ChEBI" id="CHEBI:15378"/>
        <dbReference type="ChEBI" id="CHEBI:57783"/>
        <dbReference type="ChEBI" id="CHEBI:58349"/>
        <dbReference type="ChEBI" id="CHEBI:78776"/>
        <dbReference type="ChEBI" id="CHEBI:78827"/>
        <dbReference type="EC" id="1.1.1.100"/>
    </reaction>
    <physiologicalReaction direction="right-to-left" evidence="5">
        <dbReference type="Rhea" id="RHEA:17399"/>
    </physiologicalReaction>
</comment>
<dbReference type="InterPro" id="IPR036291">
    <property type="entry name" value="NAD(P)-bd_dom_sf"/>
</dbReference>
<dbReference type="Proteomes" id="UP001059836">
    <property type="component" value="Chromosome"/>
</dbReference>
<gene>
    <name evidence="7" type="ORF">GII31_19150</name>
</gene>
<accession>A0ABX6INH9</accession>
<comment type="subcellular location">
    <subcellularLocation>
        <location evidence="1">Secreted</location>
        <location evidence="1">Cell wall</location>
    </subcellularLocation>
</comment>
<evidence type="ECO:0000256" key="5">
    <source>
        <dbReference type="ARBA" id="ARBA00047400"/>
    </source>
</evidence>
<dbReference type="EMBL" id="CP045809">
    <property type="protein sequence ID" value="QHN36703.1"/>
    <property type="molecule type" value="Genomic_DNA"/>
</dbReference>
<dbReference type="Pfam" id="PF13561">
    <property type="entry name" value="adh_short_C2"/>
    <property type="match status" value="1"/>
</dbReference>
<dbReference type="PROSITE" id="PS00061">
    <property type="entry name" value="ADH_SHORT"/>
    <property type="match status" value="1"/>
</dbReference>
<proteinExistence type="inferred from homology"/>
<dbReference type="InterPro" id="IPR020904">
    <property type="entry name" value="Sc_DH/Rdtase_CS"/>
</dbReference>